<accession>A0A0P4WNR9</accession>
<sequence>MKWVDNRCVTLLTSFSSAQPLGTCKRYDKKRKEIVEIPCPKIVKTYNEEMGGVDLLDSLIALYRIHIRSHKYYHKLVFHFLDVTIVNSWLLYRRDASAIGVSKKSQLQLQAFKLKVAYSLLRQNKDPLKRPGVGRPRSSSLETEHEEKKREVMQQNQFQVLTSQKMELATGPRLLRRRKDLVASYQIVKEGQTHTAANAMLHFA</sequence>
<name>A0A0P4WNR9_SCYOL</name>
<proteinExistence type="predicted"/>
<dbReference type="AlphaFoldDB" id="A0A0P4WNR9"/>
<dbReference type="InterPro" id="IPR029526">
    <property type="entry name" value="PGBD"/>
</dbReference>
<protein>
    <recommendedName>
        <fullName evidence="2">PiggyBac transposable element-derived protein domain-containing protein</fullName>
    </recommendedName>
</protein>
<dbReference type="PANTHER" id="PTHR47272:SF2">
    <property type="entry name" value="PIGGYBAC TRANSPOSABLE ELEMENT-DERIVED PROTEIN 3-LIKE"/>
    <property type="match status" value="1"/>
</dbReference>
<feature type="region of interest" description="Disordered" evidence="1">
    <location>
        <begin position="127"/>
        <end position="149"/>
    </location>
</feature>
<evidence type="ECO:0000259" key="2">
    <source>
        <dbReference type="Pfam" id="PF13843"/>
    </source>
</evidence>
<organism evidence="3">
    <name type="scientific">Scylla olivacea</name>
    <name type="common">Orange mud crab</name>
    <name type="synonym">Cancer olivacea</name>
    <dbReference type="NCBI Taxonomy" id="85551"/>
    <lineage>
        <taxon>Eukaryota</taxon>
        <taxon>Metazoa</taxon>
        <taxon>Ecdysozoa</taxon>
        <taxon>Arthropoda</taxon>
        <taxon>Crustacea</taxon>
        <taxon>Multicrustacea</taxon>
        <taxon>Malacostraca</taxon>
        <taxon>Eumalacostraca</taxon>
        <taxon>Eucarida</taxon>
        <taxon>Decapoda</taxon>
        <taxon>Pleocyemata</taxon>
        <taxon>Brachyura</taxon>
        <taxon>Eubrachyura</taxon>
        <taxon>Portunoidea</taxon>
        <taxon>Portunidae</taxon>
        <taxon>Portuninae</taxon>
        <taxon>Scylla</taxon>
    </lineage>
</organism>
<evidence type="ECO:0000313" key="3">
    <source>
        <dbReference type="EMBL" id="JAI65788.1"/>
    </source>
</evidence>
<reference evidence="3" key="1">
    <citation type="submission" date="2015-09" db="EMBL/GenBank/DDBJ databases">
        <title>Scylla olivacea transcriptome.</title>
        <authorList>
            <person name="Ikhwanuddin M."/>
        </authorList>
    </citation>
    <scope>NUCLEOTIDE SEQUENCE</scope>
</reference>
<feature type="domain" description="PiggyBac transposable element-derived protein" evidence="2">
    <location>
        <begin position="2"/>
        <end position="89"/>
    </location>
</feature>
<dbReference type="Pfam" id="PF13843">
    <property type="entry name" value="DDE_Tnp_1_7"/>
    <property type="match status" value="1"/>
</dbReference>
<evidence type="ECO:0000256" key="1">
    <source>
        <dbReference type="SAM" id="MobiDB-lite"/>
    </source>
</evidence>
<dbReference type="PANTHER" id="PTHR47272">
    <property type="entry name" value="DDE_TNP_1_7 DOMAIN-CONTAINING PROTEIN"/>
    <property type="match status" value="1"/>
</dbReference>
<dbReference type="EMBL" id="GDRN01056730">
    <property type="protein sequence ID" value="JAI65788.1"/>
    <property type="molecule type" value="Transcribed_RNA"/>
</dbReference>